<dbReference type="Gene3D" id="1.10.260.40">
    <property type="entry name" value="lambda repressor-like DNA-binding domains"/>
    <property type="match status" value="1"/>
</dbReference>
<dbReference type="Pfam" id="PF13560">
    <property type="entry name" value="HTH_31"/>
    <property type="match status" value="1"/>
</dbReference>
<dbReference type="Pfam" id="PF19054">
    <property type="entry name" value="DUF5753"/>
    <property type="match status" value="1"/>
</dbReference>
<dbReference type="GO" id="GO:0003677">
    <property type="term" value="F:DNA binding"/>
    <property type="evidence" value="ECO:0007669"/>
    <property type="project" value="InterPro"/>
</dbReference>
<protein>
    <submittedName>
        <fullName evidence="2">Helix-turn-helix protein</fullName>
    </submittedName>
</protein>
<evidence type="ECO:0000313" key="2">
    <source>
        <dbReference type="EMBL" id="TQM71267.1"/>
    </source>
</evidence>
<evidence type="ECO:0000259" key="1">
    <source>
        <dbReference type="PROSITE" id="PS50943"/>
    </source>
</evidence>
<sequence>MYARETLDPARSIWHFIAVHLRRYREAHQMSGQALADLLGCDRSTVSRYESNRLRLKLEHAEIIDRTWNTNGMFTALIGFAQRADDGDWLVELAEFEARASRIRMWETSVVPGLFQTPDYARAALSAGTADDPQSSLERRLARQAAVFDRPKPPRVTALLSWAAVEQVVGGAEVMRGQIARLIELSELPHVSIRVVEKDAGAHPGLDGPFVLLTVGDRDLAYTEAATRGRFLMDPFDVQEVAVRYDLVSDMAAPVGPTRALLKAELEKYT</sequence>
<dbReference type="InterPro" id="IPR001387">
    <property type="entry name" value="Cro/C1-type_HTH"/>
</dbReference>
<dbReference type="SUPFAM" id="SSF47413">
    <property type="entry name" value="lambda repressor-like DNA-binding domains"/>
    <property type="match status" value="1"/>
</dbReference>
<dbReference type="OrthoDB" id="3355929at2"/>
<evidence type="ECO:0000313" key="3">
    <source>
        <dbReference type="Proteomes" id="UP000316706"/>
    </source>
</evidence>
<dbReference type="RefSeq" id="WP_141972697.1">
    <property type="nucleotide sequence ID" value="NZ_VFPO01000001.1"/>
</dbReference>
<gene>
    <name evidence="2" type="ORF">FHX41_5029</name>
</gene>
<dbReference type="AlphaFoldDB" id="A0A543IL02"/>
<keyword evidence="3" id="KW-1185">Reference proteome</keyword>
<name>A0A543IL02_9ACTN</name>
<dbReference type="InterPro" id="IPR010982">
    <property type="entry name" value="Lambda_DNA-bd_dom_sf"/>
</dbReference>
<dbReference type="PROSITE" id="PS50943">
    <property type="entry name" value="HTH_CROC1"/>
    <property type="match status" value="1"/>
</dbReference>
<reference evidence="2 3" key="1">
    <citation type="submission" date="2019-06" db="EMBL/GenBank/DDBJ databases">
        <title>Sequencing the genomes of 1000 actinobacteria strains.</title>
        <authorList>
            <person name="Klenk H.-P."/>
        </authorList>
    </citation>
    <scope>NUCLEOTIDE SEQUENCE [LARGE SCALE GENOMIC DNA]</scope>
    <source>
        <strain evidence="2 3">DSM 45043</strain>
    </source>
</reference>
<dbReference type="CDD" id="cd00093">
    <property type="entry name" value="HTH_XRE"/>
    <property type="match status" value="1"/>
</dbReference>
<feature type="domain" description="HTH cro/C1-type" evidence="1">
    <location>
        <begin position="21"/>
        <end position="64"/>
    </location>
</feature>
<dbReference type="InterPro" id="IPR043917">
    <property type="entry name" value="DUF5753"/>
</dbReference>
<dbReference type="EMBL" id="VFPO01000001">
    <property type="protein sequence ID" value="TQM71267.1"/>
    <property type="molecule type" value="Genomic_DNA"/>
</dbReference>
<dbReference type="Proteomes" id="UP000316706">
    <property type="component" value="Unassembled WGS sequence"/>
</dbReference>
<dbReference type="SMART" id="SM00530">
    <property type="entry name" value="HTH_XRE"/>
    <property type="match status" value="1"/>
</dbReference>
<accession>A0A543IL02</accession>
<organism evidence="2 3">
    <name type="scientific">Actinomadura hallensis</name>
    <dbReference type="NCBI Taxonomy" id="337895"/>
    <lineage>
        <taxon>Bacteria</taxon>
        <taxon>Bacillati</taxon>
        <taxon>Actinomycetota</taxon>
        <taxon>Actinomycetes</taxon>
        <taxon>Streptosporangiales</taxon>
        <taxon>Thermomonosporaceae</taxon>
        <taxon>Actinomadura</taxon>
    </lineage>
</organism>
<comment type="caution">
    <text evidence="2">The sequence shown here is derived from an EMBL/GenBank/DDBJ whole genome shotgun (WGS) entry which is preliminary data.</text>
</comment>
<proteinExistence type="predicted"/>